<reference evidence="2" key="1">
    <citation type="submission" date="2013-06" db="EMBL/GenBank/DDBJ databases">
        <authorList>
            <person name="Zhao Q."/>
        </authorList>
    </citation>
    <scope>NUCLEOTIDE SEQUENCE</scope>
    <source>
        <strain evidence="2">cv. W1943</strain>
    </source>
</reference>
<dbReference type="HOGENOM" id="CLU_1565413_0_0_1"/>
<protein>
    <submittedName>
        <fullName evidence="1">Uncharacterized protein</fullName>
    </submittedName>
</protein>
<evidence type="ECO:0000313" key="1">
    <source>
        <dbReference type="EnsemblPlants" id="ORUFI08G09840.1"/>
    </source>
</evidence>
<dbReference type="EnsemblPlants" id="ORUFI08G09840.1">
    <property type="protein sequence ID" value="ORUFI08G09840.1"/>
    <property type="gene ID" value="ORUFI08G09840"/>
</dbReference>
<name>A0A0E0QGN0_ORYRU</name>
<keyword evidence="2" id="KW-1185">Reference proteome</keyword>
<dbReference type="Gramene" id="ORUFI08G09840.1">
    <property type="protein sequence ID" value="ORUFI08G09840.1"/>
    <property type="gene ID" value="ORUFI08G09840"/>
</dbReference>
<accession>A0A0E0QGN0</accession>
<dbReference type="AlphaFoldDB" id="A0A0E0QGN0"/>
<proteinExistence type="predicted"/>
<evidence type="ECO:0000313" key="2">
    <source>
        <dbReference type="Proteomes" id="UP000008022"/>
    </source>
</evidence>
<sequence>MDQTHSVELVGVLGVQSAAVGRFAVPDDPVHLRPSRCAMSVAKGIALKSSQQGDPLFLPQVRPPANVVRSSLSGELRRQFLIVVEPFHFSSWQSGVWKGVDAVAMPFLAVVAIQALPAHVQPTVSFQQPRRGTCIHSFTPSSTCTCMPKLTAARAATIADTDHRSPRNHHH</sequence>
<dbReference type="Proteomes" id="UP000008022">
    <property type="component" value="Unassembled WGS sequence"/>
</dbReference>
<reference evidence="1" key="2">
    <citation type="submission" date="2015-06" db="UniProtKB">
        <authorList>
            <consortium name="EnsemblPlants"/>
        </authorList>
    </citation>
    <scope>IDENTIFICATION</scope>
</reference>
<organism evidence="1 2">
    <name type="scientific">Oryza rufipogon</name>
    <name type="common">Brownbeard rice</name>
    <name type="synonym">Asian wild rice</name>
    <dbReference type="NCBI Taxonomy" id="4529"/>
    <lineage>
        <taxon>Eukaryota</taxon>
        <taxon>Viridiplantae</taxon>
        <taxon>Streptophyta</taxon>
        <taxon>Embryophyta</taxon>
        <taxon>Tracheophyta</taxon>
        <taxon>Spermatophyta</taxon>
        <taxon>Magnoliopsida</taxon>
        <taxon>Liliopsida</taxon>
        <taxon>Poales</taxon>
        <taxon>Poaceae</taxon>
        <taxon>BOP clade</taxon>
        <taxon>Oryzoideae</taxon>
        <taxon>Oryzeae</taxon>
        <taxon>Oryzinae</taxon>
        <taxon>Oryza</taxon>
    </lineage>
</organism>